<evidence type="ECO:0000313" key="4">
    <source>
        <dbReference type="Proteomes" id="UP001214043"/>
    </source>
</evidence>
<proteinExistence type="predicted"/>
<feature type="compositionally biased region" description="Acidic residues" evidence="1">
    <location>
        <begin position="35"/>
        <end position="53"/>
    </location>
</feature>
<keyword evidence="4" id="KW-1185">Reference proteome</keyword>
<keyword evidence="2" id="KW-0732">Signal</keyword>
<gene>
    <name evidence="3" type="ORF">PUV54_07180</name>
</gene>
<dbReference type="EMBL" id="CP118166">
    <property type="protein sequence ID" value="WDI32978.1"/>
    <property type="molecule type" value="Genomic_DNA"/>
</dbReference>
<dbReference type="AlphaFoldDB" id="A0AAE9ZDD9"/>
<feature type="signal peptide" evidence="2">
    <location>
        <begin position="1"/>
        <end position="18"/>
    </location>
</feature>
<evidence type="ECO:0000313" key="3">
    <source>
        <dbReference type="EMBL" id="WDI32978.1"/>
    </source>
</evidence>
<feature type="region of interest" description="Disordered" evidence="1">
    <location>
        <begin position="34"/>
        <end position="64"/>
    </location>
</feature>
<evidence type="ECO:0000256" key="1">
    <source>
        <dbReference type="SAM" id="MobiDB-lite"/>
    </source>
</evidence>
<name>A0AAE9ZDD9_9PROT</name>
<dbReference type="Proteomes" id="UP001214043">
    <property type="component" value="Chromosome"/>
</dbReference>
<evidence type="ECO:0000256" key="2">
    <source>
        <dbReference type="SAM" id="SignalP"/>
    </source>
</evidence>
<protein>
    <submittedName>
        <fullName evidence="3">Uncharacterized protein</fullName>
    </submittedName>
</protein>
<feature type="compositionally biased region" description="Basic and acidic residues" evidence="1">
    <location>
        <begin position="54"/>
        <end position="64"/>
    </location>
</feature>
<dbReference type="PROSITE" id="PS51257">
    <property type="entry name" value="PROKAR_LIPOPROTEIN"/>
    <property type="match status" value="1"/>
</dbReference>
<dbReference type="KEGG" id="hfl:PUV54_07180"/>
<organism evidence="3 4">
    <name type="scientific">Hyphococcus flavus</name>
    <dbReference type="NCBI Taxonomy" id="1866326"/>
    <lineage>
        <taxon>Bacteria</taxon>
        <taxon>Pseudomonadati</taxon>
        <taxon>Pseudomonadota</taxon>
        <taxon>Alphaproteobacteria</taxon>
        <taxon>Parvularculales</taxon>
        <taxon>Parvularculaceae</taxon>
        <taxon>Hyphococcus</taxon>
    </lineage>
</organism>
<dbReference type="RefSeq" id="WP_274494934.1">
    <property type="nucleotide sequence ID" value="NZ_CP118166.1"/>
</dbReference>
<accession>A0AAE9ZDD9</accession>
<reference evidence="3" key="1">
    <citation type="submission" date="2023-02" db="EMBL/GenBank/DDBJ databases">
        <title>Genome sequence of Hyphococcus flavus.</title>
        <authorList>
            <person name="Rong J.-C."/>
            <person name="Zhao Q."/>
            <person name="Yi M."/>
            <person name="Wu J.-Y."/>
        </authorList>
    </citation>
    <scope>NUCLEOTIDE SEQUENCE</scope>
    <source>
        <strain evidence="3">MCCC 1K03223</strain>
    </source>
</reference>
<sequence length="64" mass="6471">MKLIATFAALTLMSTSLSGCLLGAAAGAGAIGYDEATEGDGEFDPLEEAYDGDPDTKGPLDDDD</sequence>
<feature type="chain" id="PRO_5041923977" evidence="2">
    <location>
        <begin position="19"/>
        <end position="64"/>
    </location>
</feature>